<keyword evidence="7" id="KW-1133">Transmembrane helix</keyword>
<dbReference type="Gene3D" id="1.20.5.110">
    <property type="match status" value="1"/>
</dbReference>
<dbReference type="Proteomes" id="UP000261580">
    <property type="component" value="Unassembled WGS sequence"/>
</dbReference>
<dbReference type="GO" id="GO:0008053">
    <property type="term" value="P:mitochondrial fusion"/>
    <property type="evidence" value="ECO:0007669"/>
    <property type="project" value="InterPro"/>
</dbReference>
<dbReference type="Bgee" id="ENSNBRG00000017365">
    <property type="expression patterns" value="Expressed in blood and 9 other cell types or tissues"/>
</dbReference>
<dbReference type="PROSITE" id="PS51718">
    <property type="entry name" value="G_DYNAMIN_2"/>
    <property type="match status" value="1"/>
</dbReference>
<dbReference type="InterPro" id="IPR030381">
    <property type="entry name" value="G_DYNAMIN_dom"/>
</dbReference>
<evidence type="ECO:0000256" key="2">
    <source>
        <dbReference type="ARBA" id="ARBA00022692"/>
    </source>
</evidence>
<dbReference type="CTD" id="393620"/>
<dbReference type="InterPro" id="IPR027417">
    <property type="entry name" value="P-loop_NTPase"/>
</dbReference>
<keyword evidence="9" id="KW-0496">Mitochondrion</keyword>
<keyword evidence="6" id="KW-0832">Ubl conjugation</keyword>
<evidence type="ECO:0000256" key="9">
    <source>
        <dbReference type="ARBA" id="ARBA00023128"/>
    </source>
</evidence>
<keyword evidence="11" id="KW-0472">Membrane</keyword>
<dbReference type="InterPro" id="IPR027094">
    <property type="entry name" value="Mitofusin_fam"/>
</dbReference>
<keyword evidence="16" id="KW-1185">Reference proteome</keyword>
<proteinExistence type="predicted"/>
<dbReference type="SUPFAM" id="SSF111479">
    <property type="entry name" value="Fzo-like conserved region"/>
    <property type="match status" value="1"/>
</dbReference>
<dbReference type="GeneTree" id="ENSGT00390000013727"/>
<dbReference type="InterPro" id="IPR045063">
    <property type="entry name" value="Dynamin_N"/>
</dbReference>
<dbReference type="GeneID" id="102787294"/>
<dbReference type="GO" id="GO:0005525">
    <property type="term" value="F:GTP binding"/>
    <property type="evidence" value="ECO:0007669"/>
    <property type="project" value="UniProtKB-KW"/>
</dbReference>
<evidence type="ECO:0000256" key="7">
    <source>
        <dbReference type="ARBA" id="ARBA00022989"/>
    </source>
</evidence>
<feature type="coiled-coil region" evidence="12">
    <location>
        <begin position="389"/>
        <end position="416"/>
    </location>
</feature>
<dbReference type="GO" id="GO:0051646">
    <property type="term" value="P:mitochondrion localization"/>
    <property type="evidence" value="ECO:0007669"/>
    <property type="project" value="TreeGrafter"/>
</dbReference>
<feature type="region of interest" description="Disordered" evidence="13">
    <location>
        <begin position="568"/>
        <end position="587"/>
    </location>
</feature>
<keyword evidence="2" id="KW-0812">Transmembrane</keyword>
<keyword evidence="8 12" id="KW-0175">Coiled coil</keyword>
<reference evidence="15" key="2">
    <citation type="submission" date="2025-09" db="UniProtKB">
        <authorList>
            <consortium name="Ensembl"/>
        </authorList>
    </citation>
    <scope>IDENTIFICATION</scope>
</reference>
<dbReference type="STRING" id="32507.ENSNBRP00000022691"/>
<feature type="coiled-coil region" evidence="12">
    <location>
        <begin position="694"/>
        <end position="749"/>
    </location>
</feature>
<comment type="subcellular location">
    <subcellularLocation>
        <location evidence="1">Mitochondrion outer membrane</location>
        <topology evidence="1">Multi-pass membrane protein</topology>
    </subcellularLocation>
</comment>
<dbReference type="GO" id="GO:0005741">
    <property type="term" value="C:mitochondrial outer membrane"/>
    <property type="evidence" value="ECO:0007669"/>
    <property type="project" value="UniProtKB-SubCell"/>
</dbReference>
<evidence type="ECO:0000256" key="3">
    <source>
        <dbReference type="ARBA" id="ARBA00022741"/>
    </source>
</evidence>
<evidence type="ECO:0000256" key="6">
    <source>
        <dbReference type="ARBA" id="ARBA00022843"/>
    </source>
</evidence>
<evidence type="ECO:0000313" key="15">
    <source>
        <dbReference type="Ensembl" id="ENSNBRP00000022691.1"/>
    </source>
</evidence>
<feature type="domain" description="Dynamin-type G" evidence="14">
    <location>
        <begin position="84"/>
        <end position="333"/>
    </location>
</feature>
<evidence type="ECO:0000256" key="8">
    <source>
        <dbReference type="ARBA" id="ARBA00023054"/>
    </source>
</evidence>
<protein>
    <submittedName>
        <fullName evidence="15">Mitofusin 1b</fullName>
    </submittedName>
</protein>
<evidence type="ECO:0000256" key="11">
    <source>
        <dbReference type="ARBA" id="ARBA00023136"/>
    </source>
</evidence>
<evidence type="ECO:0000313" key="16">
    <source>
        <dbReference type="Proteomes" id="UP000261580"/>
    </source>
</evidence>
<evidence type="ECO:0000256" key="13">
    <source>
        <dbReference type="SAM" id="MobiDB-lite"/>
    </source>
</evidence>
<dbReference type="Pfam" id="PF04799">
    <property type="entry name" value="Fzo_mitofusin"/>
    <property type="match status" value="1"/>
</dbReference>
<dbReference type="CDD" id="cd09912">
    <property type="entry name" value="DLP_2"/>
    <property type="match status" value="1"/>
</dbReference>
<dbReference type="PANTHER" id="PTHR10465:SF2">
    <property type="entry name" value="MITOFUSIN-1"/>
    <property type="match status" value="1"/>
</dbReference>
<reference evidence="15" key="1">
    <citation type="submission" date="2025-08" db="UniProtKB">
        <authorList>
            <consortium name="Ensembl"/>
        </authorList>
    </citation>
    <scope>IDENTIFICATION</scope>
</reference>
<dbReference type="OrthoDB" id="6256226at2759"/>
<dbReference type="Pfam" id="PF00350">
    <property type="entry name" value="Dynamin_N"/>
    <property type="match status" value="1"/>
</dbReference>
<feature type="compositionally biased region" description="Low complexity" evidence="13">
    <location>
        <begin position="572"/>
        <end position="587"/>
    </location>
</feature>
<evidence type="ECO:0000256" key="4">
    <source>
        <dbReference type="ARBA" id="ARBA00022787"/>
    </source>
</evidence>
<dbReference type="PANTHER" id="PTHR10465">
    <property type="entry name" value="TRANSMEMBRANE GTPASE FZO1"/>
    <property type="match status" value="1"/>
</dbReference>
<dbReference type="RefSeq" id="XP_006803382.1">
    <property type="nucleotide sequence ID" value="XM_006803319.2"/>
</dbReference>
<keyword evidence="3" id="KW-0547">Nucleotide-binding</keyword>
<evidence type="ECO:0000256" key="5">
    <source>
        <dbReference type="ARBA" id="ARBA00022801"/>
    </source>
</evidence>
<name>A0A3Q4HKZ7_NEOBR</name>
<accession>A0A3Q4HKZ7</accession>
<organism evidence="15 16">
    <name type="scientific">Neolamprologus brichardi</name>
    <name type="common">Fairy cichlid</name>
    <name type="synonym">Lamprologus brichardi</name>
    <dbReference type="NCBI Taxonomy" id="32507"/>
    <lineage>
        <taxon>Eukaryota</taxon>
        <taxon>Metazoa</taxon>
        <taxon>Chordata</taxon>
        <taxon>Craniata</taxon>
        <taxon>Vertebrata</taxon>
        <taxon>Euteleostomi</taxon>
        <taxon>Actinopterygii</taxon>
        <taxon>Neopterygii</taxon>
        <taxon>Teleostei</taxon>
        <taxon>Neoteleostei</taxon>
        <taxon>Acanthomorphata</taxon>
        <taxon>Ovalentaria</taxon>
        <taxon>Cichlomorphae</taxon>
        <taxon>Cichliformes</taxon>
        <taxon>Cichlidae</taxon>
        <taxon>African cichlids</taxon>
        <taxon>Pseudocrenilabrinae</taxon>
        <taxon>Lamprologini</taxon>
        <taxon>Neolamprologus</taxon>
    </lineage>
</organism>
<evidence type="ECO:0000256" key="12">
    <source>
        <dbReference type="SAM" id="Coils"/>
    </source>
</evidence>
<dbReference type="InterPro" id="IPR006884">
    <property type="entry name" value="Fzo/mitofusin_HR2"/>
</dbReference>
<dbReference type="AlphaFoldDB" id="A0A3Q4HKZ7"/>
<dbReference type="GO" id="GO:0003924">
    <property type="term" value="F:GTPase activity"/>
    <property type="evidence" value="ECO:0007669"/>
    <property type="project" value="InterPro"/>
</dbReference>
<dbReference type="OMA" id="IMDTINV"/>
<dbReference type="Ensembl" id="ENSNBRT00000023287.1">
    <property type="protein sequence ID" value="ENSNBRP00000022691.1"/>
    <property type="gene ID" value="ENSNBRG00000017365.1"/>
</dbReference>
<keyword evidence="5" id="KW-0378">Hydrolase</keyword>
<evidence type="ECO:0000256" key="10">
    <source>
        <dbReference type="ARBA" id="ARBA00023134"/>
    </source>
</evidence>
<evidence type="ECO:0000256" key="1">
    <source>
        <dbReference type="ARBA" id="ARBA00004374"/>
    </source>
</evidence>
<keyword evidence="4" id="KW-1000">Mitochondrion outer membrane</keyword>
<dbReference type="FunFam" id="3.40.50.300:FF:000214">
    <property type="entry name" value="Mitofusin 2"/>
    <property type="match status" value="1"/>
</dbReference>
<keyword evidence="10" id="KW-0342">GTP-binding</keyword>
<sequence>MAAAPPFRRTDSAQGEFSPLKHFVVAKKTISDVFEQLLHYVKETSEFVEDISGNKALENIATQDQKEQIKAYRDKLAVIKEVLARRHMKVAFFGRTSNGKSTVVNAMLRDRVLPSGIGHTTNCFLSVEGTDDDKAYLKTDGSDEKKSVKTVNQLAHALLMDESLDAGCLVRVFWPKTKCALLRDDLVLVDSPGTDVTLELDSWIDKFCLDADVFVLVANSESTLMNTEKHFFHKVNERLSKPNIFILNNRWDASANEPEYMEDVRKQHTDRCVNFLVDELKVLDRDKAPNHIFFVSAKEVLNSRMQRAQGMPETGGALAEGFQERLKEFQCFERRFEECISQSAVKTKFEQHTIRAKQITEQVKSIMDAIHIEAAEKRVAALEDREYQMDRLEFVKNQLNLLIDEIKKKIKAISEDVESKVSTAMGEEICRLHLIVDEFHCDFHPSPQVLKMYKSELLAHVEEGMGKNLAFRCSNAVNASVQSTQEYMIESMLPLLPSSTQSQVSMLMNSRKFDMSYDLNCATLCSDFQEDVEFKFSLGWKALVHRFLGSANAERALRLVDQNFQTPRPALPQAQTPSSSAPPTTVAVPNQQTALVTQEDLMVAIASLNSRTSMGVLVVGGVVWRTVGWRLIALSASLYGLLYVYERLTWTTKAKERALKRQFVDYASDKMQLMVSLTSANCSKQVQQEMATTFARLCQQVDQTQKELEAEIRQLTAKIDQLESIQSRSKSLRHKATDLEKQLEEFTKQYLQPEQ</sequence>
<evidence type="ECO:0000259" key="14">
    <source>
        <dbReference type="PROSITE" id="PS51718"/>
    </source>
</evidence>
<dbReference type="FunFam" id="1.20.5.110:FF:000012">
    <property type="entry name" value="Mitofusin 2"/>
    <property type="match status" value="1"/>
</dbReference>
<dbReference type="Gene3D" id="3.40.50.300">
    <property type="entry name" value="P-loop containing nucleotide triphosphate hydrolases"/>
    <property type="match status" value="1"/>
</dbReference>
<dbReference type="SUPFAM" id="SSF52540">
    <property type="entry name" value="P-loop containing nucleoside triphosphate hydrolases"/>
    <property type="match status" value="1"/>
</dbReference>